<organism evidence="1 2">
    <name type="scientific">Pseudonocardia dioxanivorans (strain ATCC 55486 / DSM 44775 / JCM 13855 / CB1190)</name>
    <dbReference type="NCBI Taxonomy" id="675635"/>
    <lineage>
        <taxon>Bacteria</taxon>
        <taxon>Bacillati</taxon>
        <taxon>Actinomycetota</taxon>
        <taxon>Actinomycetes</taxon>
        <taxon>Pseudonocardiales</taxon>
        <taxon>Pseudonocardiaceae</taxon>
        <taxon>Pseudonocardia</taxon>
    </lineage>
</organism>
<keyword evidence="2" id="KW-1185">Reference proteome</keyword>
<dbReference type="KEGG" id="pdx:Psed_0858"/>
<protein>
    <submittedName>
        <fullName evidence="1">Uncharacterized protein</fullName>
    </submittedName>
</protein>
<dbReference type="STRING" id="675635.Psed_0858"/>
<dbReference type="AlphaFoldDB" id="F4CSD8"/>
<dbReference type="EMBL" id="CP002593">
    <property type="protein sequence ID" value="AEA23112.1"/>
    <property type="molecule type" value="Genomic_DNA"/>
</dbReference>
<dbReference type="Proteomes" id="UP000007809">
    <property type="component" value="Chromosome"/>
</dbReference>
<reference evidence="1 2" key="1">
    <citation type="journal article" date="2011" name="J. Bacteriol.">
        <title>Genome sequence of the 1,4-dioxane-degrading Pseudonocardia dioxanivorans strain CB1190.</title>
        <authorList>
            <person name="Sales C.M."/>
            <person name="Mahendra S."/>
            <person name="Grostern A."/>
            <person name="Parales R.E."/>
            <person name="Goodwin L.A."/>
            <person name="Woyke T."/>
            <person name="Nolan M."/>
            <person name="Lapidus A."/>
            <person name="Chertkov O."/>
            <person name="Ovchinnikova G."/>
            <person name="Sczyrba A."/>
            <person name="Alvarez-Cohen L."/>
        </authorList>
    </citation>
    <scope>NUCLEOTIDE SEQUENCE [LARGE SCALE GENOMIC DNA]</scope>
    <source>
        <strain evidence="2">ATCC 55486 / DSM 44775 / JCM 13855 / CB1190</strain>
    </source>
</reference>
<sequence length="82" mass="9397">MSDARPQSPCDRRRMAYDPKTRVQSCDVCHRHMNPTDSLTTMKNPDTRDAMGICPAHGCWETAHERGYFSRTELERQAGEQA</sequence>
<proteinExistence type="predicted"/>
<dbReference type="HOGENOM" id="CLU_2555784_0_0_11"/>
<evidence type="ECO:0000313" key="1">
    <source>
        <dbReference type="EMBL" id="AEA23112.1"/>
    </source>
</evidence>
<accession>F4CSD8</accession>
<evidence type="ECO:0000313" key="2">
    <source>
        <dbReference type="Proteomes" id="UP000007809"/>
    </source>
</evidence>
<gene>
    <name evidence="1" type="ordered locus">Psed_0858</name>
</gene>
<name>F4CSD8_PSEUX</name>